<evidence type="ECO:0000313" key="3">
    <source>
        <dbReference type="EMBL" id="MED6217279.1"/>
    </source>
</evidence>
<proteinExistence type="predicted"/>
<reference evidence="3 4" key="1">
    <citation type="journal article" date="2023" name="Plants (Basel)">
        <title>Bridging the Gap: Combining Genomics and Transcriptomics Approaches to Understand Stylosanthes scabra, an Orphan Legume from the Brazilian Caatinga.</title>
        <authorList>
            <person name="Ferreira-Neto J.R.C."/>
            <person name="da Silva M.D."/>
            <person name="Binneck E."/>
            <person name="de Melo N.F."/>
            <person name="da Silva R.H."/>
            <person name="de Melo A.L.T.M."/>
            <person name="Pandolfi V."/>
            <person name="Bustamante F.O."/>
            <person name="Brasileiro-Vidal A.C."/>
            <person name="Benko-Iseppon A.M."/>
        </authorList>
    </citation>
    <scope>NUCLEOTIDE SEQUENCE [LARGE SCALE GENOMIC DNA]</scope>
    <source>
        <tissue evidence="3">Leaves</tissue>
    </source>
</reference>
<name>A0ABU6Z435_9FABA</name>
<comment type="caution">
    <text evidence="3">The sequence shown here is derived from an EMBL/GenBank/DDBJ whole genome shotgun (WGS) entry which is preliminary data.</text>
</comment>
<sequence>MGELGRKQISQMAYRLHVIIGRQSECQVLWLNSDKDIQLMFDYHDSNKKLRCIELYVKVEDVTSSASSKPSPQVVRSDNIGRGTKRVQSPVTPPSFAFPNHVENVEVVDGKRSNICASPANMASKGVAVDKLCLPPKTMNTGVPLVSLHLQLQRSLYLWTLESNVYSNHFQAKGTSRNLEPPITPNSQMVLEGRVKELEIRLESKENERAALEELKVTLTSKISNLENKLKEANKEKASQLRKERAASKGIIEPLEAEVKHLRCSVYDAKWIAHRNIMDQVRLLAPDINFSQVHPDHRVVNGKIVNPKDSVPQVTSFMQFGGRGKKHEMLLPYPTGAKEKTHGNMMEQE</sequence>
<dbReference type="EMBL" id="JASCZI010271906">
    <property type="protein sequence ID" value="MED6217279.1"/>
    <property type="molecule type" value="Genomic_DNA"/>
</dbReference>
<gene>
    <name evidence="3" type="ORF">PIB30_016267</name>
</gene>
<protein>
    <submittedName>
        <fullName evidence="3">Uncharacterized protein</fullName>
    </submittedName>
</protein>
<feature type="coiled-coil region" evidence="1">
    <location>
        <begin position="188"/>
        <end position="243"/>
    </location>
</feature>
<keyword evidence="1" id="KW-0175">Coiled coil</keyword>
<organism evidence="3 4">
    <name type="scientific">Stylosanthes scabra</name>
    <dbReference type="NCBI Taxonomy" id="79078"/>
    <lineage>
        <taxon>Eukaryota</taxon>
        <taxon>Viridiplantae</taxon>
        <taxon>Streptophyta</taxon>
        <taxon>Embryophyta</taxon>
        <taxon>Tracheophyta</taxon>
        <taxon>Spermatophyta</taxon>
        <taxon>Magnoliopsida</taxon>
        <taxon>eudicotyledons</taxon>
        <taxon>Gunneridae</taxon>
        <taxon>Pentapetalae</taxon>
        <taxon>rosids</taxon>
        <taxon>fabids</taxon>
        <taxon>Fabales</taxon>
        <taxon>Fabaceae</taxon>
        <taxon>Papilionoideae</taxon>
        <taxon>50 kb inversion clade</taxon>
        <taxon>dalbergioids sensu lato</taxon>
        <taxon>Dalbergieae</taxon>
        <taxon>Pterocarpus clade</taxon>
        <taxon>Stylosanthes</taxon>
    </lineage>
</organism>
<evidence type="ECO:0000256" key="2">
    <source>
        <dbReference type="SAM" id="MobiDB-lite"/>
    </source>
</evidence>
<feature type="region of interest" description="Disordered" evidence="2">
    <location>
        <begin position="328"/>
        <end position="349"/>
    </location>
</feature>
<evidence type="ECO:0000313" key="4">
    <source>
        <dbReference type="Proteomes" id="UP001341840"/>
    </source>
</evidence>
<accession>A0ABU6Z435</accession>
<dbReference type="Proteomes" id="UP001341840">
    <property type="component" value="Unassembled WGS sequence"/>
</dbReference>
<keyword evidence="4" id="KW-1185">Reference proteome</keyword>
<evidence type="ECO:0000256" key="1">
    <source>
        <dbReference type="SAM" id="Coils"/>
    </source>
</evidence>